<protein>
    <submittedName>
        <fullName evidence="1">Uncharacterized protein</fullName>
    </submittedName>
</protein>
<feature type="non-terminal residue" evidence="1">
    <location>
        <position position="1"/>
    </location>
</feature>
<name>X0T9G8_9ZZZZ</name>
<proteinExistence type="predicted"/>
<accession>X0T9G8</accession>
<comment type="caution">
    <text evidence="1">The sequence shown here is derived from an EMBL/GenBank/DDBJ whole genome shotgun (WGS) entry which is preliminary data.</text>
</comment>
<reference evidence="1" key="1">
    <citation type="journal article" date="2014" name="Front. Microbiol.">
        <title>High frequency of phylogenetically diverse reductive dehalogenase-homologous genes in deep subseafloor sedimentary metagenomes.</title>
        <authorList>
            <person name="Kawai M."/>
            <person name="Futagami T."/>
            <person name="Toyoda A."/>
            <person name="Takaki Y."/>
            <person name="Nishi S."/>
            <person name="Hori S."/>
            <person name="Arai W."/>
            <person name="Tsubouchi T."/>
            <person name="Morono Y."/>
            <person name="Uchiyama I."/>
            <person name="Ito T."/>
            <person name="Fujiyama A."/>
            <person name="Inagaki F."/>
            <person name="Takami H."/>
        </authorList>
    </citation>
    <scope>NUCLEOTIDE SEQUENCE</scope>
    <source>
        <strain evidence="1">Expedition CK06-06</strain>
    </source>
</reference>
<sequence>ARLDDVCFKRGMTIKRLLGRLIEWFVELDKTEQSIVLGLVEEEDVKGLAEMVLTRRRTGKAARKPTRKRR</sequence>
<gene>
    <name evidence="1" type="ORF">S01H1_09648</name>
</gene>
<organism evidence="1">
    <name type="scientific">marine sediment metagenome</name>
    <dbReference type="NCBI Taxonomy" id="412755"/>
    <lineage>
        <taxon>unclassified sequences</taxon>
        <taxon>metagenomes</taxon>
        <taxon>ecological metagenomes</taxon>
    </lineage>
</organism>
<evidence type="ECO:0000313" key="1">
    <source>
        <dbReference type="EMBL" id="GAF84842.1"/>
    </source>
</evidence>
<dbReference type="AlphaFoldDB" id="X0T9G8"/>
<dbReference type="EMBL" id="BARS01004928">
    <property type="protein sequence ID" value="GAF84842.1"/>
    <property type="molecule type" value="Genomic_DNA"/>
</dbReference>